<dbReference type="InterPro" id="IPR032675">
    <property type="entry name" value="LRR_dom_sf"/>
</dbReference>
<protein>
    <recommendedName>
        <fullName evidence="3">F-box domain-containing protein</fullName>
    </recommendedName>
</protein>
<comment type="caution">
    <text evidence="1">The sequence shown here is derived from an EMBL/GenBank/DDBJ whole genome shotgun (WGS) entry which is preliminary data.</text>
</comment>
<dbReference type="Gene3D" id="3.80.10.10">
    <property type="entry name" value="Ribonuclease Inhibitor"/>
    <property type="match status" value="1"/>
</dbReference>
<sequence>METAPRTNNCTTNKKNPTHLKRTKQTVPIASLSGLPFEIRSLIAQECLQADAFRLCLTCKDLYSSTVSRLYQCIVFDSAHRHFNKEFTYKRLKPSTVDEDADDISRADHESRYFSYTSVRTVGGLRRCMKTLRADKVKAGYVRRFECLNSMDLPDLEIRQFVKDVFPSMPNLASLVWDASPEITVDLVQQIARPEYIETLCLDLALRNDKVSRSIAQMVFPNLRHLTIRPYLSSEFLVLIAKMISNSPDTIKNLRALYLGRELHLSHEVGSGFAFASMNPSQSPVDDQAIPAFFGTLLAKNSENTKLRLTHLGLDGITVNGGIDFQILDQAVELETITHLKLAGTDMIGFETEDEVRVNGAGISSVRFVQPLGPKLQKLQSLEVDWSEQFVNNVPNFFQDLTRGLQSLSVIIRSNIARSRSDMTWSEHCQHYVDSITTSHCRTLKQLALDGVEEISFKDVYKPLPMKALLTLRDCVNLTGLSVSAPSPSLDSNNVIDKLLHCMPHLRFFHLRNNHTKPYLGQNVSYQIEDWIRYKHSVERFINAQLPSKSLSYIKLENHVFDVSVRNKPAVIREGLLRWFDENVFTPWEV</sequence>
<proteinExistence type="predicted"/>
<reference evidence="1" key="1">
    <citation type="submission" date="2014-03" db="EMBL/GenBank/DDBJ databases">
        <authorList>
            <person name="Casaregola S."/>
        </authorList>
    </citation>
    <scope>NUCLEOTIDE SEQUENCE [LARGE SCALE GENOMIC DNA]</scope>
    <source>
        <strain evidence="1">CLIB 918</strain>
    </source>
</reference>
<evidence type="ECO:0008006" key="3">
    <source>
        <dbReference type="Google" id="ProtNLM"/>
    </source>
</evidence>
<accession>A0A0J9XA88</accession>
<keyword evidence="2" id="KW-1185">Reference proteome</keyword>
<evidence type="ECO:0000313" key="2">
    <source>
        <dbReference type="Proteomes" id="UP000242525"/>
    </source>
</evidence>
<name>A0A0J9XA88_GEOCN</name>
<gene>
    <name evidence="1" type="ORF">BN980_GECA07s03651g</name>
</gene>
<dbReference type="SUPFAM" id="SSF52047">
    <property type="entry name" value="RNI-like"/>
    <property type="match status" value="1"/>
</dbReference>
<dbReference type="OrthoDB" id="4024240at2759"/>
<dbReference type="EMBL" id="CCBN010000007">
    <property type="protein sequence ID" value="CDO54372.1"/>
    <property type="molecule type" value="Genomic_DNA"/>
</dbReference>
<dbReference type="Proteomes" id="UP000242525">
    <property type="component" value="Unassembled WGS sequence"/>
</dbReference>
<evidence type="ECO:0000313" key="1">
    <source>
        <dbReference type="EMBL" id="CDO54372.1"/>
    </source>
</evidence>
<organism evidence="1 2">
    <name type="scientific">Geotrichum candidum</name>
    <name type="common">Oospora lactis</name>
    <name type="synonym">Dipodascus geotrichum</name>
    <dbReference type="NCBI Taxonomy" id="1173061"/>
    <lineage>
        <taxon>Eukaryota</taxon>
        <taxon>Fungi</taxon>
        <taxon>Dikarya</taxon>
        <taxon>Ascomycota</taxon>
        <taxon>Saccharomycotina</taxon>
        <taxon>Dipodascomycetes</taxon>
        <taxon>Dipodascales</taxon>
        <taxon>Dipodascaceae</taxon>
        <taxon>Geotrichum</taxon>
    </lineage>
</organism>
<dbReference type="AlphaFoldDB" id="A0A0J9XA88"/>